<dbReference type="SUPFAM" id="SSF51126">
    <property type="entry name" value="Pectin lyase-like"/>
    <property type="match status" value="1"/>
</dbReference>
<keyword evidence="1 2" id="KW-0732">Signal</keyword>
<proteinExistence type="predicted"/>
<dbReference type="EMBL" id="ABOX02000020">
    <property type="protein sequence ID" value="EEF60082.1"/>
    <property type="molecule type" value="Genomic_DNA"/>
</dbReference>
<name>B9XJ44_PEDPL</name>
<dbReference type="InterPro" id="IPR013425">
    <property type="entry name" value="Autotrns_rpt"/>
</dbReference>
<feature type="chain" id="PRO_5002894418" evidence="2">
    <location>
        <begin position="26"/>
        <end position="721"/>
    </location>
</feature>
<dbReference type="AlphaFoldDB" id="B9XJ44"/>
<protein>
    <submittedName>
        <fullName evidence="3">Autotransporter-associated beta strand repeat protein</fullName>
    </submittedName>
</protein>
<dbReference type="Proteomes" id="UP000003688">
    <property type="component" value="Unassembled WGS sequence"/>
</dbReference>
<sequence length="721" mass="72782" precursor="true">MNPFKITLAVAMVALAGSNPSSCLAQNSTWNVDADGIWSTATNWVGGIIANGVGNSADFSAVPITAERSVVLDSNRTLGSLDIGETNLSYFYENFVSTNGSVLTLNNGANTPVLASSGYRQFYIPIAGSSGVDFTNPVSTTLGSVLGIFGSNTYSGVTTIESNVVIYPQSTNAFGGTADGTVVKVGGSIYLVGTSYPTAEPLTLSGNGFGGDGQGALHGGGGDPRTYSGNIISSQSNQGTIGVDTGGTLILTGTLTGGNSAFTEKSGGGTLVLAGNVPALSPFVSSGVLQIGNGGTTGNLVDNAYYGNYGTIAFNRSDTYTWSPTTYVGGNGTIWAMGPGALIINSYEPFHGDNLSDPPQQALLVGPGAVAQTATFIPINSLTLNGGTLSATGGNNYARQNWALWNTVNVMSNALSSVISCTGTDGDGSENGIQILDAPNGTTFNVASGATNGIDLYVPAVLIHSYWDYGNFGTLVKTGPGTMELTAANLYQGGTTISGGMLLVNNTSGSGTGTGGVTVQGGATLGGNGTISGTVTIQPGGTLAPGMPIGVLTIGGNLTLQGTTILEIDKSTPATNDLLVVAGAMSLGGNLVVTNAGPNLTVGDRFVLLSQVGIGSFDNVTLAPLHGGLGWVNNLASDGSVSVYQAVNPTPTTMTAQFVSGNLNLSWPADHIGWQLEVQTNPLNVGLSSNWTVVAGSTSVNSVSLPVSSGNPTVFYRLALP</sequence>
<evidence type="ECO:0000256" key="1">
    <source>
        <dbReference type="ARBA" id="ARBA00022729"/>
    </source>
</evidence>
<feature type="signal peptide" evidence="2">
    <location>
        <begin position="1"/>
        <end position="25"/>
    </location>
</feature>
<gene>
    <name evidence="3" type="ORF">Cflav_PD3141</name>
</gene>
<dbReference type="InterPro" id="IPR011050">
    <property type="entry name" value="Pectin_lyase_fold/virulence"/>
</dbReference>
<dbReference type="STRING" id="320771.Cflav_PD3141"/>
<reference evidence="3 4" key="1">
    <citation type="journal article" date="2011" name="J. Bacteriol.">
        <title>Genome sequence of 'Pedosphaera parvula' Ellin514, an aerobic Verrucomicrobial isolate from pasture soil.</title>
        <authorList>
            <person name="Kant R."/>
            <person name="van Passel M.W."/>
            <person name="Sangwan P."/>
            <person name="Palva A."/>
            <person name="Lucas S."/>
            <person name="Copeland A."/>
            <person name="Lapidus A."/>
            <person name="Glavina Del Rio T."/>
            <person name="Dalin E."/>
            <person name="Tice H."/>
            <person name="Bruce D."/>
            <person name="Goodwin L."/>
            <person name="Pitluck S."/>
            <person name="Chertkov O."/>
            <person name="Larimer F.W."/>
            <person name="Land M.L."/>
            <person name="Hauser L."/>
            <person name="Brettin T.S."/>
            <person name="Detter J.C."/>
            <person name="Han S."/>
            <person name="de Vos W.M."/>
            <person name="Janssen P.H."/>
            <person name="Smidt H."/>
        </authorList>
    </citation>
    <scope>NUCLEOTIDE SEQUENCE [LARGE SCALE GENOMIC DNA]</scope>
    <source>
        <strain evidence="3 4">Ellin514</strain>
    </source>
</reference>
<comment type="caution">
    <text evidence="3">The sequence shown here is derived from an EMBL/GenBank/DDBJ whole genome shotgun (WGS) entry which is preliminary data.</text>
</comment>
<evidence type="ECO:0000256" key="2">
    <source>
        <dbReference type="SAM" id="SignalP"/>
    </source>
</evidence>
<keyword evidence="4" id="KW-1185">Reference proteome</keyword>
<accession>B9XJ44</accession>
<organism evidence="3 4">
    <name type="scientific">Pedosphaera parvula (strain Ellin514)</name>
    <dbReference type="NCBI Taxonomy" id="320771"/>
    <lineage>
        <taxon>Bacteria</taxon>
        <taxon>Pseudomonadati</taxon>
        <taxon>Verrucomicrobiota</taxon>
        <taxon>Pedosphaerae</taxon>
        <taxon>Pedosphaerales</taxon>
        <taxon>Pedosphaeraceae</taxon>
        <taxon>Pedosphaera</taxon>
    </lineage>
</organism>
<evidence type="ECO:0000313" key="4">
    <source>
        <dbReference type="Proteomes" id="UP000003688"/>
    </source>
</evidence>
<dbReference type="RefSeq" id="WP_007415837.1">
    <property type="nucleotide sequence ID" value="NZ_ABOX02000020.1"/>
</dbReference>
<dbReference type="Pfam" id="PF12951">
    <property type="entry name" value="PATR"/>
    <property type="match status" value="1"/>
</dbReference>
<dbReference type="NCBIfam" id="TIGR02601">
    <property type="entry name" value="autotrns_rpt"/>
    <property type="match status" value="1"/>
</dbReference>
<evidence type="ECO:0000313" key="3">
    <source>
        <dbReference type="EMBL" id="EEF60082.1"/>
    </source>
</evidence>
<dbReference type="OrthoDB" id="200448at2"/>